<dbReference type="InterPro" id="IPR004919">
    <property type="entry name" value="GmrSD_N"/>
</dbReference>
<evidence type="ECO:0000313" key="2">
    <source>
        <dbReference type="EMBL" id="CDM79765.1"/>
    </source>
</evidence>
<feature type="domain" description="GmrSD restriction endonucleases N-terminal" evidence="1">
    <location>
        <begin position="39"/>
        <end position="115"/>
    </location>
</feature>
<geneLocation type="plasmid" evidence="2">
    <name>pENVA</name>
</geneLocation>
<keyword evidence="2" id="KW-0614">Plasmid</keyword>
<evidence type="ECO:0000259" key="1">
    <source>
        <dbReference type="Pfam" id="PF03235"/>
    </source>
</evidence>
<sequence>MAIKNRIRDAEIFRARTGEYPIDMYIQWIKSGALNFGAEYQRDYVWGHQEQQNFLRVLISGFPVGSVALAKAPDWGVSESPYIEVVDGKQRLTTLKMFIKNEIPIIIDGKEIFWFELSRSEQLSFGRPTLSAVILDDATEKDRLAYFVAVNFTGVPQSEEHRQKVLKLQERAA</sequence>
<dbReference type="PANTHER" id="PTHR39639:SF1">
    <property type="entry name" value="DUF262 DOMAIN-CONTAINING PROTEIN"/>
    <property type="match status" value="1"/>
</dbReference>
<gene>
    <name evidence="2" type="ORF">PENVA_0149</name>
</gene>
<accession>A0A024HW06</accession>
<dbReference type="AlphaFoldDB" id="A0A024HW06"/>
<dbReference type="RefSeq" id="WP_208020778.1">
    <property type="nucleotide sequence ID" value="NZ_CABHKM010000005.1"/>
</dbReference>
<proteinExistence type="predicted"/>
<reference evidence="2" key="1">
    <citation type="journal article" date="2014" name="Antimicrob. Agents Chemother.">
        <title>IncH-Type Plasmid Harboring blaCTX-M-15, blaDHA-1, and qnrB4 Genes Recovered from Animal Isolates.</title>
        <authorList>
            <person name="Schluter A."/>
            <person name="Nordmann P."/>
            <person name="Bonnin R.A."/>
            <person name="Millemann Y."/>
            <person name="Eikmeyer F.G."/>
            <person name="Wibberg D."/>
            <person name="Puhler A."/>
            <person name="Poirel L."/>
        </authorList>
    </citation>
    <scope>NUCLEOTIDE SEQUENCE [LARGE SCALE GENOMIC DNA]</scope>
    <source>
        <strain evidence="2">Kp15</strain>
        <plasmid evidence="2">pENVA</plasmid>
    </source>
</reference>
<dbReference type="PANTHER" id="PTHR39639">
    <property type="entry name" value="CHROMOSOME 16, WHOLE GENOME SHOTGUN SEQUENCE"/>
    <property type="match status" value="1"/>
</dbReference>
<dbReference type="Pfam" id="PF03235">
    <property type="entry name" value="GmrSD_N"/>
    <property type="match status" value="1"/>
</dbReference>
<organism evidence="2">
    <name type="scientific">Klebsiella pneumoniae</name>
    <dbReference type="NCBI Taxonomy" id="573"/>
    <lineage>
        <taxon>Bacteria</taxon>
        <taxon>Pseudomonadati</taxon>
        <taxon>Pseudomonadota</taxon>
        <taxon>Gammaproteobacteria</taxon>
        <taxon>Enterobacterales</taxon>
        <taxon>Enterobacteriaceae</taxon>
        <taxon>Klebsiella/Raoultella group</taxon>
        <taxon>Klebsiella</taxon>
        <taxon>Klebsiella pneumoniae complex</taxon>
    </lineage>
</organism>
<protein>
    <recommendedName>
        <fullName evidence="1">GmrSD restriction endonucleases N-terminal domain-containing protein</fullName>
    </recommendedName>
</protein>
<name>A0A024HW06_KLEPN</name>
<dbReference type="EMBL" id="HG918041">
    <property type="protein sequence ID" value="CDM79765.1"/>
    <property type="molecule type" value="Genomic_DNA"/>
</dbReference>